<evidence type="ECO:0000313" key="2">
    <source>
        <dbReference type="Proteomes" id="UP001230649"/>
    </source>
</evidence>
<proteinExistence type="predicted"/>
<name>A0ACC2W664_9TREE</name>
<comment type="caution">
    <text evidence="1">The sequence shown here is derived from an EMBL/GenBank/DDBJ whole genome shotgun (WGS) entry which is preliminary data.</text>
</comment>
<gene>
    <name evidence="1" type="ORF">QFC20_004025</name>
</gene>
<sequence>MRAASLATDGSEDASDAVVSGSGSGAAGEWQEKVRNLNLEKEGLNDALRTSSTSSSSAAPEGDVKPHQQQSLRIAHERLQQTHREAEQTIHNLQETIAGLQMDKDVLGHEVGGLRLERTGWEMERQRINLELQECEADRTALRGTLAELQRTEAPLSRPAARMERRNEATDEDGEGKHLPKFIRELQIEKDGLQGRLDAAVTTLRNAEEELRSERGKHGESRAAGQALRELVRQLQTDLQDSRMTCEDIKTRVTALERQLAQDKETTREIEEKLLVASTELVDERKKHLETKQGTNRLTATIVELHAKIEDGEKAIKEREKTIADLRTKGEGLKAELEMRIERMKDFKRIFDGCAAGQRKNRIKLRPLRNLANQYRRTIFSPHTIQRKHNAPRRTPIVHDGGKNGGNAANESNGNDKERIRRRMLGSTRWMREQAWCRSGKRSRLSRLELQTYLRNR</sequence>
<dbReference type="EMBL" id="JASBWS010000042">
    <property type="protein sequence ID" value="KAJ9106694.1"/>
    <property type="molecule type" value="Genomic_DNA"/>
</dbReference>
<protein>
    <submittedName>
        <fullName evidence="1">Uncharacterized protein</fullName>
    </submittedName>
</protein>
<accession>A0ACC2W664</accession>
<organism evidence="1 2">
    <name type="scientific">Naganishia adeliensis</name>
    <dbReference type="NCBI Taxonomy" id="92952"/>
    <lineage>
        <taxon>Eukaryota</taxon>
        <taxon>Fungi</taxon>
        <taxon>Dikarya</taxon>
        <taxon>Basidiomycota</taxon>
        <taxon>Agaricomycotina</taxon>
        <taxon>Tremellomycetes</taxon>
        <taxon>Filobasidiales</taxon>
        <taxon>Filobasidiaceae</taxon>
        <taxon>Naganishia</taxon>
    </lineage>
</organism>
<reference evidence="1" key="1">
    <citation type="submission" date="2023-04" db="EMBL/GenBank/DDBJ databases">
        <title>Draft Genome sequencing of Naganishia species isolated from polar environments using Oxford Nanopore Technology.</title>
        <authorList>
            <person name="Leo P."/>
            <person name="Venkateswaran K."/>
        </authorList>
    </citation>
    <scope>NUCLEOTIDE SEQUENCE</scope>
    <source>
        <strain evidence="1">MNA-CCFEE 5262</strain>
    </source>
</reference>
<keyword evidence="2" id="KW-1185">Reference proteome</keyword>
<evidence type="ECO:0000313" key="1">
    <source>
        <dbReference type="EMBL" id="KAJ9106694.1"/>
    </source>
</evidence>
<dbReference type="Proteomes" id="UP001230649">
    <property type="component" value="Unassembled WGS sequence"/>
</dbReference>